<dbReference type="Gene3D" id="3.40.30.10">
    <property type="entry name" value="Glutaredoxin"/>
    <property type="match status" value="1"/>
</dbReference>
<dbReference type="EMBL" id="LWCA01002307">
    <property type="protein sequence ID" value="OAF63951.1"/>
    <property type="molecule type" value="Genomic_DNA"/>
</dbReference>
<reference evidence="2 3" key="1">
    <citation type="submission" date="2016-04" db="EMBL/GenBank/DDBJ databases">
        <title>The genome of Intoshia linei affirms orthonectids as highly simplified spiralians.</title>
        <authorList>
            <person name="Mikhailov K.V."/>
            <person name="Slusarev G.S."/>
            <person name="Nikitin M.A."/>
            <person name="Logacheva M.D."/>
            <person name="Penin A."/>
            <person name="Aleoshin V."/>
            <person name="Panchin Y.V."/>
        </authorList>
    </citation>
    <scope>NUCLEOTIDE SEQUENCE [LARGE SCALE GENOMIC DNA]</scope>
    <source>
        <strain evidence="2">Intl2013</strain>
        <tissue evidence="2">Whole animal</tissue>
    </source>
</reference>
<feature type="non-terminal residue" evidence="2">
    <location>
        <position position="175"/>
    </location>
</feature>
<evidence type="ECO:0000313" key="2">
    <source>
        <dbReference type="EMBL" id="OAF63951.1"/>
    </source>
</evidence>
<feature type="domain" description="DSBA-like thioredoxin" evidence="1">
    <location>
        <begin position="4"/>
        <end position="175"/>
    </location>
</feature>
<dbReference type="Pfam" id="PF01323">
    <property type="entry name" value="DSBA"/>
    <property type="match status" value="1"/>
</dbReference>
<dbReference type="PANTHER" id="PTHR42943:SF4">
    <property type="entry name" value="C2H2-TYPE DOMAIN-CONTAINING PROTEIN"/>
    <property type="match status" value="1"/>
</dbReference>
<dbReference type="Proteomes" id="UP000078046">
    <property type="component" value="Unassembled WGS sequence"/>
</dbReference>
<protein>
    <recommendedName>
        <fullName evidence="1">DSBA-like thioredoxin domain-containing protein</fullName>
    </recommendedName>
</protein>
<evidence type="ECO:0000259" key="1">
    <source>
        <dbReference type="Pfam" id="PF01323"/>
    </source>
</evidence>
<name>A0A177ARD6_9BILA</name>
<dbReference type="InterPro" id="IPR001853">
    <property type="entry name" value="DSBA-like_thioredoxin_dom"/>
</dbReference>
<sequence length="175" mass="20182">MTKIELSFDMFSAYSYLAFVQLTQCQGKCKSKFELVYTPVNLMMLFKESGNVAPILCGNKKKYIGVDLKREFKRHNVDYNEDMKNFQKVMMNSAINANYLVLHAINSKFDKLEELIKTIWDKFVAKSVDISDISELQKIANEVGFLQNESLNDIIKKGDLDKQLTENTKRICQLG</sequence>
<evidence type="ECO:0000313" key="3">
    <source>
        <dbReference type="Proteomes" id="UP000078046"/>
    </source>
</evidence>
<dbReference type="GO" id="GO:0005777">
    <property type="term" value="C:peroxisome"/>
    <property type="evidence" value="ECO:0007669"/>
    <property type="project" value="TreeGrafter"/>
</dbReference>
<dbReference type="InterPro" id="IPR051924">
    <property type="entry name" value="GST_Kappa/NadH"/>
</dbReference>
<comment type="caution">
    <text evidence="2">The sequence shown here is derived from an EMBL/GenBank/DDBJ whole genome shotgun (WGS) entry which is preliminary data.</text>
</comment>
<organism evidence="2 3">
    <name type="scientific">Intoshia linei</name>
    <dbReference type="NCBI Taxonomy" id="1819745"/>
    <lineage>
        <taxon>Eukaryota</taxon>
        <taxon>Metazoa</taxon>
        <taxon>Spiralia</taxon>
        <taxon>Lophotrochozoa</taxon>
        <taxon>Mesozoa</taxon>
        <taxon>Orthonectida</taxon>
        <taxon>Rhopaluridae</taxon>
        <taxon>Intoshia</taxon>
    </lineage>
</organism>
<dbReference type="GO" id="GO:0004364">
    <property type="term" value="F:glutathione transferase activity"/>
    <property type="evidence" value="ECO:0007669"/>
    <property type="project" value="TreeGrafter"/>
</dbReference>
<dbReference type="InterPro" id="IPR036249">
    <property type="entry name" value="Thioredoxin-like_sf"/>
</dbReference>
<accession>A0A177ARD6</accession>
<proteinExistence type="predicted"/>
<dbReference type="SUPFAM" id="SSF52833">
    <property type="entry name" value="Thioredoxin-like"/>
    <property type="match status" value="1"/>
</dbReference>
<keyword evidence="3" id="KW-1185">Reference proteome</keyword>
<dbReference type="GO" id="GO:0004602">
    <property type="term" value="F:glutathione peroxidase activity"/>
    <property type="evidence" value="ECO:0007669"/>
    <property type="project" value="TreeGrafter"/>
</dbReference>
<dbReference type="GO" id="GO:0006749">
    <property type="term" value="P:glutathione metabolic process"/>
    <property type="evidence" value="ECO:0007669"/>
    <property type="project" value="TreeGrafter"/>
</dbReference>
<dbReference type="AlphaFoldDB" id="A0A177ARD6"/>
<dbReference type="PANTHER" id="PTHR42943">
    <property type="entry name" value="GLUTATHIONE S-TRANSFERASE KAPPA"/>
    <property type="match status" value="1"/>
</dbReference>
<dbReference type="GO" id="GO:0005739">
    <property type="term" value="C:mitochondrion"/>
    <property type="evidence" value="ECO:0007669"/>
    <property type="project" value="TreeGrafter"/>
</dbReference>
<gene>
    <name evidence="2" type="ORF">A3Q56_08348</name>
</gene>